<gene>
    <name evidence="2" type="ordered locus">RPB_1438</name>
</gene>
<feature type="domain" description="Endonuclease/exonuclease/phosphatase" evidence="1">
    <location>
        <begin position="12"/>
        <end position="358"/>
    </location>
</feature>
<dbReference type="SUPFAM" id="SSF56219">
    <property type="entry name" value="DNase I-like"/>
    <property type="match status" value="1"/>
</dbReference>
<dbReference type="Pfam" id="PF03372">
    <property type="entry name" value="Exo_endo_phos"/>
    <property type="match status" value="1"/>
</dbReference>
<keyword evidence="2" id="KW-0269">Exonuclease</keyword>
<dbReference type="RefSeq" id="WP_011440336.1">
    <property type="nucleotide sequence ID" value="NC_007778.1"/>
</dbReference>
<dbReference type="OrthoDB" id="525956at2"/>
<organism evidence="2 3">
    <name type="scientific">Rhodopseudomonas palustris (strain HaA2)</name>
    <dbReference type="NCBI Taxonomy" id="316058"/>
    <lineage>
        <taxon>Bacteria</taxon>
        <taxon>Pseudomonadati</taxon>
        <taxon>Pseudomonadota</taxon>
        <taxon>Alphaproteobacteria</taxon>
        <taxon>Hyphomicrobiales</taxon>
        <taxon>Nitrobacteraceae</taxon>
        <taxon>Rhodopseudomonas</taxon>
    </lineage>
</organism>
<name>Q2J062_RHOP2</name>
<dbReference type="Proteomes" id="UP000008809">
    <property type="component" value="Chromosome"/>
</dbReference>
<keyword evidence="2" id="KW-0255">Endonuclease</keyword>
<sequence>MPANQRNISFATFNLYNLQLPDQPMYPKSRPYTQEQYDAKIAWIGSMVQRLDADVIAFQELWDRRALEAAFQAAELSDRYAFAYIKEGAWDGIAVAAAVRKPWEIAGVKRHKAFPQGFRLKKRKHTMTALRANPPQADESIVPDENDEFGPSHEDERIDVSISEFSRSPLQVTVTHGTARSPSVPPIQVFCTHLKSKLSTPLDDEEYKDPDIRPHKDALGGALSAIRRTAEAAALRIILNDTMRDTDDPTIVLGDVNDGQFSNVLSILSGQPTFRVVAGSRAGARSDAGLYTGVTLQQLRSLGDVYYTHEFKNVREVIDHALVSEQFYDYSDKRLWTFREMQFFNDHVAHASHAESDHGQVRIWFQWVPADRRD</sequence>
<dbReference type="InterPro" id="IPR005135">
    <property type="entry name" value="Endo/exonuclease/phosphatase"/>
</dbReference>
<dbReference type="Gene3D" id="3.60.10.10">
    <property type="entry name" value="Endonuclease/exonuclease/phosphatase"/>
    <property type="match status" value="1"/>
</dbReference>
<evidence type="ECO:0000259" key="1">
    <source>
        <dbReference type="Pfam" id="PF03372"/>
    </source>
</evidence>
<dbReference type="GO" id="GO:0004519">
    <property type="term" value="F:endonuclease activity"/>
    <property type="evidence" value="ECO:0007669"/>
    <property type="project" value="UniProtKB-KW"/>
</dbReference>
<accession>Q2J062</accession>
<dbReference type="GO" id="GO:0004527">
    <property type="term" value="F:exonuclease activity"/>
    <property type="evidence" value="ECO:0007669"/>
    <property type="project" value="UniProtKB-KW"/>
</dbReference>
<dbReference type="InterPro" id="IPR036691">
    <property type="entry name" value="Endo/exonu/phosph_ase_sf"/>
</dbReference>
<dbReference type="HOGENOM" id="CLU_056923_0_0_5"/>
<reference evidence="2 3" key="1">
    <citation type="submission" date="2006-01" db="EMBL/GenBank/DDBJ databases">
        <title>Complete sequence of Rhodopseudomonas palustris HaA2.</title>
        <authorList>
            <consortium name="US DOE Joint Genome Institute"/>
            <person name="Copeland A."/>
            <person name="Lucas S."/>
            <person name="Lapidus A."/>
            <person name="Barry K."/>
            <person name="Detter J.C."/>
            <person name="Glavina T."/>
            <person name="Hammon N."/>
            <person name="Israni S."/>
            <person name="Pitluck S."/>
            <person name="Chain P."/>
            <person name="Malfatti S."/>
            <person name="Shin M."/>
            <person name="Vergez L."/>
            <person name="Schmutz J."/>
            <person name="Larimer F."/>
            <person name="Land M."/>
            <person name="Hauser L."/>
            <person name="Pelletier D.A."/>
            <person name="Kyrpides N."/>
            <person name="Anderson I."/>
            <person name="Oda Y."/>
            <person name="Harwood C.S."/>
            <person name="Richardson P."/>
        </authorList>
    </citation>
    <scope>NUCLEOTIDE SEQUENCE [LARGE SCALE GENOMIC DNA]</scope>
    <source>
        <strain evidence="2 3">HaA2</strain>
    </source>
</reference>
<dbReference type="eggNOG" id="COG2374">
    <property type="taxonomic scope" value="Bacteria"/>
</dbReference>
<protein>
    <submittedName>
        <fullName evidence="2">Endonuclease/exonuclease/phosphatase</fullName>
    </submittedName>
</protein>
<keyword evidence="3" id="KW-1185">Reference proteome</keyword>
<keyword evidence="2" id="KW-0540">Nuclease</keyword>
<dbReference type="EMBL" id="CP000250">
    <property type="protein sequence ID" value="ABD06148.1"/>
    <property type="molecule type" value="Genomic_DNA"/>
</dbReference>
<dbReference type="AlphaFoldDB" id="Q2J062"/>
<evidence type="ECO:0000313" key="2">
    <source>
        <dbReference type="EMBL" id="ABD06148.1"/>
    </source>
</evidence>
<dbReference type="KEGG" id="rpb:RPB_1438"/>
<dbReference type="PANTHER" id="PTHR42834:SF1">
    <property type="entry name" value="ENDONUCLEASE_EXONUCLEASE_PHOSPHATASE FAMILY PROTEIN (AFU_ORTHOLOGUE AFUA_3G09210)"/>
    <property type="match status" value="1"/>
</dbReference>
<keyword evidence="2" id="KW-0378">Hydrolase</keyword>
<evidence type="ECO:0000313" key="3">
    <source>
        <dbReference type="Proteomes" id="UP000008809"/>
    </source>
</evidence>
<dbReference type="PANTHER" id="PTHR42834">
    <property type="entry name" value="ENDONUCLEASE/EXONUCLEASE/PHOSPHATASE FAMILY PROTEIN (AFU_ORTHOLOGUE AFUA_3G09210)"/>
    <property type="match status" value="1"/>
</dbReference>
<proteinExistence type="predicted"/>